<feature type="region of interest" description="Disordered" evidence="1">
    <location>
        <begin position="485"/>
        <end position="530"/>
    </location>
</feature>
<keyword evidence="3" id="KW-1185">Reference proteome</keyword>
<dbReference type="Pfam" id="PF00612">
    <property type="entry name" value="IQ"/>
    <property type="match status" value="2"/>
</dbReference>
<sequence length="1306" mass="141697">MTERVSTRAAIAPSERDVLLSGSDDDEDEVFFGPMSTVELHKMHKQRDIHRRSTQVLNLAPLEPASTEKTTPLEHSVLKIQARWRGVLARQQMKQITGTAIQCATPEPSPLPFSAKNNNRAQAAKKIQQLGRGYLARRRLQQQRNDMQLLAMKGSISVERRRRMFRVAPPALTSAIPQAMPSATANAGLSVAEPRRGFSEQRAALPSSLKQPSRIPPPPRISVSCNEPPLLSRPAIASATVKSNGASNLKSPLRRGLSIRNWFQRSPAEETFMPTISDRLADPAAGSPSRSNTLKVNTPPCPPPYDTLRQPDKPPQSSSGRTRRYFSRLLSTLKRPKATTSTTVASAHTGPKAPSFVLAANDEASISQLRPYSLWSGEKGFQKLMQRDRRRSQRHRRGRSQVVGEPSSRRNMRSSGSFVRRTIPNSHATSLPIHRLLPTTNSHSKHPSAPCFDDVDASHVLLVPIESTLPSSSYKTDKICIRQQQESVRSKLRSPPFRAPHVRSDSSTSSISRPSPSGSSTSLEKQAGGAKKLAMIKTSIGSFLARPLSPRVTPPMQPNIEEKEEERNVQQRNQQQQMPRKIHAPSPLSATTPRPAMISRNQSVDSLTNSNFTQRQNQQYQQQYQSKLHAKIQSGVMLTQMPLSAVGGSFGFDDKRELRRAPAANSDTDEDMGIAASVSRLAVPAAEQQDEEPVDAGDTSSVTSISSMSVSSLRTDSSSLASDISMISAASASASSNAMDISPNLSICSDRDQQQMPFVPLPSLGNEASLHPSIEPVSEKQQIASPRLSLRLSADASSFGTGLSAFASLLQGTGMLNVDSVMAISPGGDKAEAIDTESDQNGKGGDEAAMQSTDSSTAVDNADSEGSGLVQGNDQSGDSGEGSEPVHSEKPHAGSEEKEAAQDQEQPADAVDSACSQSPQQQQNEDEQQSLEARDTAAEPPESVLEPLPEAAAAENQPMLERLRSLRSRRLRDREAPSSASKKPQALAAKAEENEASSGRRFRATQSVGQQRGGKNGKRKDAGTLAAMGSLQLDRLTKLNTRRNSTYMTCEIERVVVVKQGERPPSPSMLMQEKAQERRIMAELDGYSVHSIYSSSDDDDDDDACEDSDDTAMSDLDVQMDVVTRPITPPEQDEDAVLASASASDLPAAVQSVSASGPLLSSSSSSSLPGLPEVKRKSIEASAPAANGNTLEDANDNSNKKQCCRPRHVRWGTRSELQAKWLLGRKPTEASATKPILIRPTEPADDDSTLQKAPPPKGIKTRRQSRNLSVVKVTCFEYPDSSTNLIESDEDSSDEEFIPRRSTRSK</sequence>
<comment type="caution">
    <text evidence="2">The sequence shown here is derived from an EMBL/GenBank/DDBJ whole genome shotgun (WGS) entry which is preliminary data.</text>
</comment>
<feature type="region of interest" description="Disordered" evidence="1">
    <location>
        <begin position="1181"/>
        <end position="1207"/>
    </location>
</feature>
<feature type="region of interest" description="Disordered" evidence="1">
    <location>
        <begin position="828"/>
        <end position="1024"/>
    </location>
</feature>
<feature type="compositionally biased region" description="Basic and acidic residues" evidence="1">
    <location>
        <begin position="884"/>
        <end position="901"/>
    </location>
</feature>
<feature type="region of interest" description="Disordered" evidence="1">
    <location>
        <begin position="1282"/>
        <end position="1306"/>
    </location>
</feature>
<dbReference type="PROSITE" id="PS50096">
    <property type="entry name" value="IQ"/>
    <property type="match status" value="2"/>
</dbReference>
<dbReference type="Proteomes" id="UP001139887">
    <property type="component" value="Unassembled WGS sequence"/>
</dbReference>
<feature type="compositionally biased region" description="Acidic residues" evidence="1">
    <location>
        <begin position="1287"/>
        <end position="1296"/>
    </location>
</feature>
<dbReference type="SMART" id="SM00015">
    <property type="entry name" value="IQ"/>
    <property type="match status" value="2"/>
</dbReference>
<feature type="compositionally biased region" description="Low complexity" evidence="1">
    <location>
        <begin position="903"/>
        <end position="923"/>
    </location>
</feature>
<feature type="region of interest" description="Disordered" evidence="1">
    <location>
        <begin position="1091"/>
        <end position="1115"/>
    </location>
</feature>
<feature type="region of interest" description="Disordered" evidence="1">
    <location>
        <begin position="201"/>
        <end position="227"/>
    </location>
</feature>
<proteinExistence type="predicted"/>
<name>A0A9W8IG33_9FUNG</name>
<feature type="region of interest" description="Disordered" evidence="1">
    <location>
        <begin position="684"/>
        <end position="703"/>
    </location>
</feature>
<evidence type="ECO:0000256" key="1">
    <source>
        <dbReference type="SAM" id="MobiDB-lite"/>
    </source>
</evidence>
<feature type="compositionally biased region" description="Acidic residues" evidence="1">
    <location>
        <begin position="1096"/>
        <end position="1112"/>
    </location>
</feature>
<feature type="region of interest" description="Disordered" evidence="1">
    <location>
        <begin position="384"/>
        <end position="449"/>
    </location>
</feature>
<evidence type="ECO:0000313" key="3">
    <source>
        <dbReference type="Proteomes" id="UP001139887"/>
    </source>
</evidence>
<dbReference type="Gene3D" id="1.20.5.190">
    <property type="match status" value="1"/>
</dbReference>
<dbReference type="EMBL" id="JANBUW010000055">
    <property type="protein sequence ID" value="KAJ2849857.1"/>
    <property type="molecule type" value="Genomic_DNA"/>
</dbReference>
<accession>A0A9W8IG33</accession>
<feature type="region of interest" description="Disordered" evidence="1">
    <location>
        <begin position="1222"/>
        <end position="1265"/>
    </location>
</feature>
<evidence type="ECO:0000313" key="2">
    <source>
        <dbReference type="EMBL" id="KAJ2849857.1"/>
    </source>
</evidence>
<feature type="compositionally biased region" description="Polar residues" evidence="1">
    <location>
        <begin position="850"/>
        <end position="859"/>
    </location>
</feature>
<feature type="compositionally biased region" description="Basic residues" evidence="1">
    <location>
        <begin position="388"/>
        <end position="399"/>
    </location>
</feature>
<feature type="region of interest" description="Disordered" evidence="1">
    <location>
        <begin position="279"/>
        <end position="324"/>
    </location>
</feature>
<feature type="compositionally biased region" description="Low complexity" evidence="1">
    <location>
        <begin position="505"/>
        <end position="522"/>
    </location>
</feature>
<organism evidence="2 3">
    <name type="scientific">Coemansia brasiliensis</name>
    <dbReference type="NCBI Taxonomy" id="2650707"/>
    <lineage>
        <taxon>Eukaryota</taxon>
        <taxon>Fungi</taxon>
        <taxon>Fungi incertae sedis</taxon>
        <taxon>Zoopagomycota</taxon>
        <taxon>Kickxellomycotina</taxon>
        <taxon>Kickxellomycetes</taxon>
        <taxon>Kickxellales</taxon>
        <taxon>Kickxellaceae</taxon>
        <taxon>Coemansia</taxon>
    </lineage>
</organism>
<dbReference type="OrthoDB" id="5593284at2759"/>
<feature type="compositionally biased region" description="Polar residues" evidence="1">
    <location>
        <begin position="1187"/>
        <end position="1201"/>
    </location>
</feature>
<protein>
    <submittedName>
        <fullName evidence="2">Uncharacterized protein</fullName>
    </submittedName>
</protein>
<dbReference type="InterPro" id="IPR000048">
    <property type="entry name" value="IQ_motif_EF-hand-BS"/>
</dbReference>
<gene>
    <name evidence="2" type="ORF">IWW36_002331</name>
</gene>
<feature type="compositionally biased region" description="Polar residues" evidence="1">
    <location>
        <begin position="413"/>
        <end position="429"/>
    </location>
</feature>
<reference evidence="2" key="1">
    <citation type="submission" date="2022-07" db="EMBL/GenBank/DDBJ databases">
        <title>Phylogenomic reconstructions and comparative analyses of Kickxellomycotina fungi.</title>
        <authorList>
            <person name="Reynolds N.K."/>
            <person name="Stajich J.E."/>
            <person name="Barry K."/>
            <person name="Grigoriev I.V."/>
            <person name="Crous P."/>
            <person name="Smith M.E."/>
        </authorList>
    </citation>
    <scope>NUCLEOTIDE SEQUENCE</scope>
    <source>
        <strain evidence="2">NRRL 1566</strain>
    </source>
</reference>
<feature type="compositionally biased region" description="Low complexity" evidence="1">
    <location>
        <begin position="938"/>
        <end position="955"/>
    </location>
</feature>
<feature type="region of interest" description="Disordered" evidence="1">
    <location>
        <begin position="545"/>
        <end position="595"/>
    </location>
</feature>